<keyword evidence="1" id="KW-0812">Transmembrane</keyword>
<keyword evidence="1" id="KW-0472">Membrane</keyword>
<comment type="caution">
    <text evidence="2">The sequence shown here is derived from an EMBL/GenBank/DDBJ whole genome shotgun (WGS) entry which is preliminary data.</text>
</comment>
<sequence>DDHVSFKSVLCAITPSVFLPTSVACVPFALFVHLAVTSWSFCLLLEDSTPRTP</sequence>
<evidence type="ECO:0000313" key="3">
    <source>
        <dbReference type="Proteomes" id="UP001215598"/>
    </source>
</evidence>
<name>A0AAD7JZV5_9AGAR</name>
<keyword evidence="1" id="KW-1133">Transmembrane helix</keyword>
<dbReference type="EMBL" id="JARKIB010000012">
    <property type="protein sequence ID" value="KAJ7773949.1"/>
    <property type="molecule type" value="Genomic_DNA"/>
</dbReference>
<feature type="non-terminal residue" evidence="2">
    <location>
        <position position="1"/>
    </location>
</feature>
<organism evidence="2 3">
    <name type="scientific">Mycena metata</name>
    <dbReference type="NCBI Taxonomy" id="1033252"/>
    <lineage>
        <taxon>Eukaryota</taxon>
        <taxon>Fungi</taxon>
        <taxon>Dikarya</taxon>
        <taxon>Basidiomycota</taxon>
        <taxon>Agaricomycotina</taxon>
        <taxon>Agaricomycetes</taxon>
        <taxon>Agaricomycetidae</taxon>
        <taxon>Agaricales</taxon>
        <taxon>Marasmiineae</taxon>
        <taxon>Mycenaceae</taxon>
        <taxon>Mycena</taxon>
    </lineage>
</organism>
<protein>
    <submittedName>
        <fullName evidence="2">Uncharacterized protein</fullName>
    </submittedName>
</protein>
<gene>
    <name evidence="2" type="ORF">B0H16DRAFT_1408697</name>
</gene>
<dbReference type="Proteomes" id="UP001215598">
    <property type="component" value="Unassembled WGS sequence"/>
</dbReference>
<reference evidence="2" key="1">
    <citation type="submission" date="2023-03" db="EMBL/GenBank/DDBJ databases">
        <title>Massive genome expansion in bonnet fungi (Mycena s.s.) driven by repeated elements and novel gene families across ecological guilds.</title>
        <authorList>
            <consortium name="Lawrence Berkeley National Laboratory"/>
            <person name="Harder C.B."/>
            <person name="Miyauchi S."/>
            <person name="Viragh M."/>
            <person name="Kuo A."/>
            <person name="Thoen E."/>
            <person name="Andreopoulos B."/>
            <person name="Lu D."/>
            <person name="Skrede I."/>
            <person name="Drula E."/>
            <person name="Henrissat B."/>
            <person name="Morin E."/>
            <person name="Kohler A."/>
            <person name="Barry K."/>
            <person name="LaButti K."/>
            <person name="Morin E."/>
            <person name="Salamov A."/>
            <person name="Lipzen A."/>
            <person name="Mereny Z."/>
            <person name="Hegedus B."/>
            <person name="Baldrian P."/>
            <person name="Stursova M."/>
            <person name="Weitz H."/>
            <person name="Taylor A."/>
            <person name="Grigoriev I.V."/>
            <person name="Nagy L.G."/>
            <person name="Martin F."/>
            <person name="Kauserud H."/>
        </authorList>
    </citation>
    <scope>NUCLEOTIDE SEQUENCE</scope>
    <source>
        <strain evidence="2">CBHHK182m</strain>
    </source>
</reference>
<evidence type="ECO:0000313" key="2">
    <source>
        <dbReference type="EMBL" id="KAJ7773949.1"/>
    </source>
</evidence>
<dbReference type="AlphaFoldDB" id="A0AAD7JZV5"/>
<accession>A0AAD7JZV5</accession>
<evidence type="ECO:0000256" key="1">
    <source>
        <dbReference type="SAM" id="Phobius"/>
    </source>
</evidence>
<proteinExistence type="predicted"/>
<keyword evidence="3" id="KW-1185">Reference proteome</keyword>
<feature type="transmembrane region" description="Helical" evidence="1">
    <location>
        <begin position="26"/>
        <end position="45"/>
    </location>
</feature>